<accession>A0A7W6W968</accession>
<reference evidence="2 3" key="1">
    <citation type="submission" date="2020-08" db="EMBL/GenBank/DDBJ databases">
        <title>Genome sequencing of Purple Non-Sulfur Bacteria from various extreme environments.</title>
        <authorList>
            <person name="Mayer M."/>
        </authorList>
    </citation>
    <scope>NUCLEOTIDE SEQUENCE [LARGE SCALE GENOMIC DNA]</scope>
    <source>
        <strain evidence="2 3">JA131</strain>
    </source>
</reference>
<proteinExistence type="predicted"/>
<protein>
    <submittedName>
        <fullName evidence="2">Putative nicotinamide N-methyase</fullName>
    </submittedName>
</protein>
<name>A0A7W6W968_9PROT</name>
<dbReference type="Proteomes" id="UP000554286">
    <property type="component" value="Unassembled WGS sequence"/>
</dbReference>
<gene>
    <name evidence="2" type="ORF">GGD89_000776</name>
</gene>
<dbReference type="RefSeq" id="WP_184042788.1">
    <property type="nucleotide sequence ID" value="NZ_JACIGK010000004.1"/>
</dbReference>
<evidence type="ECO:0000313" key="2">
    <source>
        <dbReference type="EMBL" id="MBB4265161.1"/>
    </source>
</evidence>
<organism evidence="2 3">
    <name type="scientific">Roseospira visakhapatnamensis</name>
    <dbReference type="NCBI Taxonomy" id="390880"/>
    <lineage>
        <taxon>Bacteria</taxon>
        <taxon>Pseudomonadati</taxon>
        <taxon>Pseudomonadota</taxon>
        <taxon>Alphaproteobacteria</taxon>
        <taxon>Rhodospirillales</taxon>
        <taxon>Rhodospirillaceae</taxon>
        <taxon>Roseospira</taxon>
    </lineage>
</organism>
<keyword evidence="1" id="KW-1133">Transmembrane helix</keyword>
<comment type="caution">
    <text evidence="2">The sequence shown here is derived from an EMBL/GenBank/DDBJ whole genome shotgun (WGS) entry which is preliminary data.</text>
</comment>
<keyword evidence="1" id="KW-0812">Transmembrane</keyword>
<keyword evidence="1" id="KW-0472">Membrane</keyword>
<evidence type="ECO:0000313" key="3">
    <source>
        <dbReference type="Proteomes" id="UP000554286"/>
    </source>
</evidence>
<dbReference type="EMBL" id="JACIGK010000004">
    <property type="protein sequence ID" value="MBB4265161.1"/>
    <property type="molecule type" value="Genomic_DNA"/>
</dbReference>
<evidence type="ECO:0000256" key="1">
    <source>
        <dbReference type="SAM" id="Phobius"/>
    </source>
</evidence>
<keyword evidence="3" id="KW-1185">Reference proteome</keyword>
<feature type="transmembrane region" description="Helical" evidence="1">
    <location>
        <begin position="37"/>
        <end position="59"/>
    </location>
</feature>
<sequence length="62" mass="6179">MVAIRIGFGLMALLFLALAAHQGLLAARVLDIASADGIAAVVAAIGGVAATVGTAYTAWKVR</sequence>
<dbReference type="AlphaFoldDB" id="A0A7W6W968"/>